<evidence type="ECO:0000313" key="2">
    <source>
        <dbReference type="Proteomes" id="UP000019666"/>
    </source>
</evidence>
<accession>A0A017HVC8</accession>
<evidence type="ECO:0000313" key="1">
    <source>
        <dbReference type="EMBL" id="EYD77709.1"/>
    </source>
</evidence>
<dbReference type="EMBL" id="AOSK01000023">
    <property type="protein sequence ID" value="EYD77709.1"/>
    <property type="molecule type" value="Genomic_DNA"/>
</dbReference>
<keyword evidence="2" id="KW-1185">Reference proteome</keyword>
<protein>
    <submittedName>
        <fullName evidence="1">Uncharacterized protein</fullName>
    </submittedName>
</protein>
<dbReference type="Proteomes" id="UP000019666">
    <property type="component" value="Unassembled WGS sequence"/>
</dbReference>
<organism evidence="1 2">
    <name type="scientific">Rubellimicrobium mesophilum DSM 19309</name>
    <dbReference type="NCBI Taxonomy" id="442562"/>
    <lineage>
        <taxon>Bacteria</taxon>
        <taxon>Pseudomonadati</taxon>
        <taxon>Pseudomonadota</taxon>
        <taxon>Alphaproteobacteria</taxon>
        <taxon>Rhodobacterales</taxon>
        <taxon>Roseobacteraceae</taxon>
        <taxon>Rubellimicrobium</taxon>
    </lineage>
</organism>
<proteinExistence type="predicted"/>
<gene>
    <name evidence="1" type="ORF">Rumeso_00667</name>
</gene>
<name>A0A017HVC8_9RHOB</name>
<sequence>MDRLRRARGAFQSELVRHAAARTRDTDRLAHLRTLADTGAKQADALIGTMRDRQAAREQIKEAEDLRLFFRLAVGYTAALLNAGPS</sequence>
<dbReference type="AlphaFoldDB" id="A0A017HVC8"/>
<comment type="caution">
    <text evidence="1">The sequence shown here is derived from an EMBL/GenBank/DDBJ whole genome shotgun (WGS) entry which is preliminary data.</text>
</comment>
<reference evidence="1 2" key="1">
    <citation type="submission" date="2013-02" db="EMBL/GenBank/DDBJ databases">
        <authorList>
            <person name="Fiebig A."/>
            <person name="Goeker M."/>
            <person name="Klenk H.-P.P."/>
        </authorList>
    </citation>
    <scope>NUCLEOTIDE SEQUENCE [LARGE SCALE GENOMIC DNA]</scope>
    <source>
        <strain evidence="1 2">DSM 19309</strain>
    </source>
</reference>
<dbReference type="HOGENOM" id="CLU_2495956_0_0_5"/>